<keyword evidence="3" id="KW-0560">Oxidoreductase</keyword>
<dbReference type="RefSeq" id="WP_253835651.1">
    <property type="nucleotide sequence ID" value="NZ_JAMTCS010000006.1"/>
</dbReference>
<dbReference type="AlphaFoldDB" id="A0A9X2GAD7"/>
<dbReference type="InterPro" id="IPR002347">
    <property type="entry name" value="SDR_fam"/>
</dbReference>
<proteinExistence type="inferred from homology"/>
<dbReference type="Gene3D" id="3.40.50.720">
    <property type="entry name" value="NAD(P)-binding Rossmann-like Domain"/>
    <property type="match status" value="1"/>
</dbReference>
<dbReference type="PANTHER" id="PTHR43490">
    <property type="entry name" value="(+)-NEOMENTHOL DEHYDROGENASE"/>
    <property type="match status" value="1"/>
</dbReference>
<comment type="caution">
    <text evidence="5">The sequence shown here is derived from an EMBL/GenBank/DDBJ whole genome shotgun (WGS) entry which is preliminary data.</text>
</comment>
<name>A0A9X2GAD7_9MICO</name>
<evidence type="ECO:0000256" key="4">
    <source>
        <dbReference type="RuleBase" id="RU000363"/>
    </source>
</evidence>
<dbReference type="Proteomes" id="UP001139493">
    <property type="component" value="Unassembled WGS sequence"/>
</dbReference>
<evidence type="ECO:0000313" key="5">
    <source>
        <dbReference type="EMBL" id="MCP2264846.1"/>
    </source>
</evidence>
<dbReference type="EMBL" id="JAMTCS010000006">
    <property type="protein sequence ID" value="MCP2264846.1"/>
    <property type="molecule type" value="Genomic_DNA"/>
</dbReference>
<evidence type="ECO:0000256" key="3">
    <source>
        <dbReference type="ARBA" id="ARBA00023002"/>
    </source>
</evidence>
<keyword evidence="2" id="KW-0521">NADP</keyword>
<evidence type="ECO:0000256" key="2">
    <source>
        <dbReference type="ARBA" id="ARBA00022857"/>
    </source>
</evidence>
<reference evidence="5" key="1">
    <citation type="submission" date="2022-06" db="EMBL/GenBank/DDBJ databases">
        <title>Genomic Encyclopedia of Archaeal and Bacterial Type Strains, Phase II (KMG-II): from individual species to whole genera.</title>
        <authorList>
            <person name="Goeker M."/>
        </authorList>
    </citation>
    <scope>NUCLEOTIDE SEQUENCE</scope>
    <source>
        <strain evidence="5">DSM 26652</strain>
    </source>
</reference>
<dbReference type="PRINTS" id="PR00080">
    <property type="entry name" value="SDRFAMILY"/>
</dbReference>
<protein>
    <submittedName>
        <fullName evidence="5">NAD(P)-dependent dehydrogenase, short-chain alcohol dehydrogenase family</fullName>
    </submittedName>
</protein>
<dbReference type="PANTHER" id="PTHR43490:SF99">
    <property type="entry name" value="SHORT-CHAIN DEHYDROGENASE_REDUCTASE"/>
    <property type="match status" value="1"/>
</dbReference>
<accession>A0A9X2GAD7</accession>
<evidence type="ECO:0000256" key="1">
    <source>
        <dbReference type="ARBA" id="ARBA00006484"/>
    </source>
</evidence>
<organism evidence="5 6">
    <name type="scientific">Promicromonospora thailandica</name>
    <dbReference type="NCBI Taxonomy" id="765201"/>
    <lineage>
        <taxon>Bacteria</taxon>
        <taxon>Bacillati</taxon>
        <taxon>Actinomycetota</taxon>
        <taxon>Actinomycetes</taxon>
        <taxon>Micrococcales</taxon>
        <taxon>Promicromonosporaceae</taxon>
        <taxon>Promicromonospora</taxon>
    </lineage>
</organism>
<dbReference type="PRINTS" id="PR00081">
    <property type="entry name" value="GDHRDH"/>
</dbReference>
<sequence>MYDDKTLALVTGGGRGIGLEVVSDLADQGMRVLLGARNPKHVEETISSLRARGGDVVPVEIDVSDTASITRAAEWVDHRYGRLDVLVNNAGIAGDQAAQVAGHVDLDVVRQVFATNVFGVIAVTEAMIPLLRRSRRGRIVNVSSSVGSLTRMSDPGHYFADMPGLLAYPASKTALNQVTLQYAKALRADGILVNAADPGPCRTDFTVGIPGVERTAADGARVICDLATLGHGDETGSYRRDDGPVPW</sequence>
<dbReference type="InterPro" id="IPR020904">
    <property type="entry name" value="Sc_DH/Rdtase_CS"/>
</dbReference>
<comment type="similarity">
    <text evidence="1 4">Belongs to the short-chain dehydrogenases/reductases (SDR) family.</text>
</comment>
<gene>
    <name evidence="5" type="ORF">APR03_002189</name>
</gene>
<dbReference type="SUPFAM" id="SSF51735">
    <property type="entry name" value="NAD(P)-binding Rossmann-fold domains"/>
    <property type="match status" value="1"/>
</dbReference>
<keyword evidence="6" id="KW-1185">Reference proteome</keyword>
<dbReference type="Pfam" id="PF00106">
    <property type="entry name" value="adh_short"/>
    <property type="match status" value="1"/>
</dbReference>
<evidence type="ECO:0000313" key="6">
    <source>
        <dbReference type="Proteomes" id="UP001139493"/>
    </source>
</evidence>
<dbReference type="PROSITE" id="PS00061">
    <property type="entry name" value="ADH_SHORT"/>
    <property type="match status" value="1"/>
</dbReference>
<dbReference type="GO" id="GO:0016491">
    <property type="term" value="F:oxidoreductase activity"/>
    <property type="evidence" value="ECO:0007669"/>
    <property type="project" value="UniProtKB-KW"/>
</dbReference>
<dbReference type="InterPro" id="IPR036291">
    <property type="entry name" value="NAD(P)-bd_dom_sf"/>
</dbReference>